<organism evidence="6 7">
    <name type="scientific">Laceyella tengchongensis</name>
    <dbReference type="NCBI Taxonomy" id="574699"/>
    <lineage>
        <taxon>Bacteria</taxon>
        <taxon>Bacillati</taxon>
        <taxon>Bacillota</taxon>
        <taxon>Bacilli</taxon>
        <taxon>Bacillales</taxon>
        <taxon>Thermoactinomycetaceae</taxon>
        <taxon>Laceyella</taxon>
    </lineage>
</organism>
<dbReference type="RefSeq" id="WP_219904914.1">
    <property type="nucleotide sequence ID" value="NZ_FXTU01000004.1"/>
</dbReference>
<dbReference type="NCBIfam" id="TIGR03494">
    <property type="entry name" value="salicyl_syn"/>
    <property type="match status" value="1"/>
</dbReference>
<dbReference type="InterPro" id="IPR005801">
    <property type="entry name" value="ADC_synthase"/>
</dbReference>
<keyword evidence="3" id="KW-0460">Magnesium</keyword>
<keyword evidence="2" id="KW-0479">Metal-binding</keyword>
<keyword evidence="7" id="KW-1185">Reference proteome</keyword>
<dbReference type="PANTHER" id="PTHR11236:SF48">
    <property type="entry name" value="ISOCHORISMATE SYNTHASE MENF"/>
    <property type="match status" value="1"/>
</dbReference>
<evidence type="ECO:0000313" key="6">
    <source>
        <dbReference type="EMBL" id="SMP22601.1"/>
    </source>
</evidence>
<dbReference type="GO" id="GO:0046872">
    <property type="term" value="F:metal ion binding"/>
    <property type="evidence" value="ECO:0007669"/>
    <property type="project" value="UniProtKB-KW"/>
</dbReference>
<dbReference type="GO" id="GO:0000162">
    <property type="term" value="P:L-tryptophan biosynthetic process"/>
    <property type="evidence" value="ECO:0007669"/>
    <property type="project" value="TreeGrafter"/>
</dbReference>
<dbReference type="PRINTS" id="PR00095">
    <property type="entry name" value="ANTSNTHASEI"/>
</dbReference>
<dbReference type="Pfam" id="PF00425">
    <property type="entry name" value="Chorismate_bind"/>
    <property type="match status" value="1"/>
</dbReference>
<dbReference type="InterPro" id="IPR015890">
    <property type="entry name" value="Chorismate_C"/>
</dbReference>
<dbReference type="GO" id="GO:0008909">
    <property type="term" value="F:isochorismate synthase activity"/>
    <property type="evidence" value="ECO:0007669"/>
    <property type="project" value="InterPro"/>
</dbReference>
<feature type="domain" description="Chorismate-utilising enzyme C-terminal" evidence="5">
    <location>
        <begin position="170"/>
        <end position="424"/>
    </location>
</feature>
<proteinExistence type="predicted"/>
<dbReference type="AlphaFoldDB" id="A0AA45WPP6"/>
<name>A0AA45WPP6_9BACL</name>
<evidence type="ECO:0000256" key="2">
    <source>
        <dbReference type="ARBA" id="ARBA00022723"/>
    </source>
</evidence>
<evidence type="ECO:0000313" key="7">
    <source>
        <dbReference type="Proteomes" id="UP001157946"/>
    </source>
</evidence>
<sequence length="437" mass="49586">MKKTPMYEETFVAGAKEPLKVLHHLATSEFVTDYLLYEGNGEVRIVGNVVAKIEVLQDIVRFQYAGDTTEEPAKDPLKQAERFLHTLPLEQWTAYGYVGFDICKYYYNYFKSSAEPILCMIVPEFELRFTQSGVYIKSVTQQAELIQILESEIDLPTYERYPLKLDYADRETYQQKVQCLIDNIQQRQLHKTILSRSVKVHDQLDPILTYAEGTNVNNSVRSYCLKLGGAKVVGFSPEILMAVDRERFVLTNPLAGTRPRGDTPERDRQLHDELFTDAKEVKEHALSIWLAQDEIRSVCEPDTVRVLDFMQVKRYRCVQHLSSRVGGTIKADRTSWDALKALFPGITVSGIDKASALEWISQLEEEPRGIYAGAVGWIDSSDRADLAIAIRSVFQYGDVISFQAGAGIMGESNPENEYLETVNKMNTMLSTLVLKHG</sequence>
<evidence type="ECO:0000259" key="5">
    <source>
        <dbReference type="Pfam" id="PF00425"/>
    </source>
</evidence>
<keyword evidence="4" id="KW-0456">Lyase</keyword>
<comment type="caution">
    <text evidence="6">The sequence shown here is derived from an EMBL/GenBank/DDBJ whole genome shotgun (WGS) entry which is preliminary data.</text>
</comment>
<dbReference type="SUPFAM" id="SSF56322">
    <property type="entry name" value="ADC synthase"/>
    <property type="match status" value="1"/>
</dbReference>
<dbReference type="PANTHER" id="PTHR11236">
    <property type="entry name" value="AMINOBENZOATE/ANTHRANILATE SYNTHASE"/>
    <property type="match status" value="1"/>
</dbReference>
<dbReference type="InterPro" id="IPR019996">
    <property type="entry name" value="Salicylate_synthase"/>
</dbReference>
<protein>
    <submittedName>
        <fullName evidence="6">Salicylate synthetase</fullName>
    </submittedName>
</protein>
<evidence type="ECO:0000256" key="3">
    <source>
        <dbReference type="ARBA" id="ARBA00022842"/>
    </source>
</evidence>
<dbReference type="EMBL" id="FXTU01000004">
    <property type="protein sequence ID" value="SMP22601.1"/>
    <property type="molecule type" value="Genomic_DNA"/>
</dbReference>
<dbReference type="Proteomes" id="UP001157946">
    <property type="component" value="Unassembled WGS sequence"/>
</dbReference>
<comment type="cofactor">
    <cofactor evidence="1">
        <name>Mg(2+)</name>
        <dbReference type="ChEBI" id="CHEBI:18420"/>
    </cofactor>
</comment>
<evidence type="ECO:0000256" key="1">
    <source>
        <dbReference type="ARBA" id="ARBA00001946"/>
    </source>
</evidence>
<gene>
    <name evidence="6" type="ORF">SAMN06265361_10480</name>
</gene>
<reference evidence="6" key="1">
    <citation type="submission" date="2017-05" db="EMBL/GenBank/DDBJ databases">
        <authorList>
            <person name="Varghese N."/>
            <person name="Submissions S."/>
        </authorList>
    </citation>
    <scope>NUCLEOTIDE SEQUENCE</scope>
    <source>
        <strain evidence="6">DSM 45262</strain>
    </source>
</reference>
<accession>A0AA45WPP6</accession>
<dbReference type="GO" id="GO:0016833">
    <property type="term" value="F:oxo-acid-lyase activity"/>
    <property type="evidence" value="ECO:0007669"/>
    <property type="project" value="InterPro"/>
</dbReference>
<dbReference type="Gene3D" id="3.60.120.10">
    <property type="entry name" value="Anthranilate synthase"/>
    <property type="match status" value="1"/>
</dbReference>
<dbReference type="InterPro" id="IPR019999">
    <property type="entry name" value="Anth_synth_I-like"/>
</dbReference>
<evidence type="ECO:0000256" key="4">
    <source>
        <dbReference type="ARBA" id="ARBA00023239"/>
    </source>
</evidence>